<dbReference type="Gene3D" id="2.40.160.10">
    <property type="entry name" value="Porin"/>
    <property type="match status" value="1"/>
</dbReference>
<dbReference type="OrthoDB" id="862900at2"/>
<feature type="signal peptide" evidence="1">
    <location>
        <begin position="1"/>
        <end position="22"/>
    </location>
</feature>
<proteinExistence type="predicted"/>
<keyword evidence="3" id="KW-1185">Reference proteome</keyword>
<reference evidence="3" key="1">
    <citation type="submission" date="2014-11" db="EMBL/GenBank/DDBJ databases">
        <title>Genome sequencing of Roseivirga sp. D-25.</title>
        <authorList>
            <person name="Selvaratnam C."/>
            <person name="Thevarajoo S."/>
            <person name="Goh K.M."/>
            <person name="Eee R."/>
            <person name="Chan K.-G."/>
            <person name="Chong C.S."/>
        </authorList>
    </citation>
    <scope>NUCLEOTIDE SEQUENCE [LARGE SCALE GENOMIC DNA]</scope>
    <source>
        <strain evidence="3">D-25</strain>
    </source>
</reference>
<keyword evidence="1" id="KW-0732">Signal</keyword>
<evidence type="ECO:0008006" key="4">
    <source>
        <dbReference type="Google" id="ProtNLM"/>
    </source>
</evidence>
<dbReference type="AlphaFoldDB" id="A0A0L8AMW5"/>
<evidence type="ECO:0000313" key="2">
    <source>
        <dbReference type="EMBL" id="KOF03689.1"/>
    </source>
</evidence>
<dbReference type="InterPro" id="IPR023614">
    <property type="entry name" value="Porin_dom_sf"/>
</dbReference>
<dbReference type="PATRIC" id="fig|1566026.4.peg.2864"/>
<name>A0A0L8AMW5_9BACT</name>
<protein>
    <recommendedName>
        <fullName evidence="4">Alginate export domain-containing protein</fullName>
    </recommendedName>
</protein>
<dbReference type="RefSeq" id="WP_053222642.1">
    <property type="nucleotide sequence ID" value="NZ_JSVA01000006.1"/>
</dbReference>
<dbReference type="Proteomes" id="UP000036908">
    <property type="component" value="Unassembled WGS sequence"/>
</dbReference>
<accession>A0A0L8AMW5</accession>
<evidence type="ECO:0000313" key="3">
    <source>
        <dbReference type="Proteomes" id="UP000036908"/>
    </source>
</evidence>
<gene>
    <name evidence="2" type="ORF">OB69_05200</name>
</gene>
<dbReference type="EMBL" id="JSVA01000006">
    <property type="protein sequence ID" value="KOF03689.1"/>
    <property type="molecule type" value="Genomic_DNA"/>
</dbReference>
<evidence type="ECO:0000256" key="1">
    <source>
        <dbReference type="SAM" id="SignalP"/>
    </source>
</evidence>
<organism evidence="2 3">
    <name type="scientific">Roseivirga seohaensis subsp. aquiponti</name>
    <dbReference type="NCBI Taxonomy" id="1566026"/>
    <lineage>
        <taxon>Bacteria</taxon>
        <taxon>Pseudomonadati</taxon>
        <taxon>Bacteroidota</taxon>
        <taxon>Cytophagia</taxon>
        <taxon>Cytophagales</taxon>
        <taxon>Roseivirgaceae</taxon>
        <taxon>Roseivirga</taxon>
    </lineage>
</organism>
<feature type="chain" id="PRO_5005580190" description="Alginate export domain-containing protein" evidence="1">
    <location>
        <begin position="23"/>
        <end position="449"/>
    </location>
</feature>
<comment type="caution">
    <text evidence="2">The sequence shown here is derived from an EMBL/GenBank/DDBJ whole genome shotgun (WGS) entry which is preliminary data.</text>
</comment>
<sequence>MKRTRSLFLICFFNLPFVTALAQEGERERGFWSGSVTTRYMQTSNKGNLEDFSILTSYGKVGYHIKLRDWLKFGVSGNGLIHYGTDGIDKRDQTTGSGPIYEANLWNSRLMSGSAEFSLPELYLDFKFDSHLIRVGRFIEDSPTINGEGWPFPNALKGLWYKYQPLVGFNAEAAFIDRIASRFSGDFENIGNTIGAGGLGVGTDGSGSQYWTATNSNFVAITKLGYRFSGGLDLAFWNYYTDNISNTIFTEAKFDVGEDKNWHIAGQFIYQTKVGNGGNNSGILQYKQDESASGFGFMVKKDISKSALSLAFTRIGDGSRLLLPREWGKEPFYTFQRRTRVEGISDVTAVVVKWESSLEQENYKLNMFSSLGYHSLPNPTDASTNKYQVPSTAHLDGSIKYSPKNKFRGFSAELYVAGRFLAGETVSNSAYLINRADFFHSDLILSYIF</sequence>